<comment type="caution">
    <text evidence="3">The sequence shown here is derived from an EMBL/GenBank/DDBJ whole genome shotgun (WGS) entry which is preliminary data.</text>
</comment>
<dbReference type="AlphaFoldDB" id="A0AA38S8F6"/>
<dbReference type="Gene3D" id="2.60.34.10">
    <property type="entry name" value="Substrate Binding Domain Of DNAk, Chain A, domain 1"/>
    <property type="match status" value="1"/>
</dbReference>
<organism evidence="3 4">
    <name type="scientific">Centaurea solstitialis</name>
    <name type="common">yellow star-thistle</name>
    <dbReference type="NCBI Taxonomy" id="347529"/>
    <lineage>
        <taxon>Eukaryota</taxon>
        <taxon>Viridiplantae</taxon>
        <taxon>Streptophyta</taxon>
        <taxon>Embryophyta</taxon>
        <taxon>Tracheophyta</taxon>
        <taxon>Spermatophyta</taxon>
        <taxon>Magnoliopsida</taxon>
        <taxon>eudicotyledons</taxon>
        <taxon>Gunneridae</taxon>
        <taxon>Pentapetalae</taxon>
        <taxon>asterids</taxon>
        <taxon>campanulids</taxon>
        <taxon>Asterales</taxon>
        <taxon>Asteraceae</taxon>
        <taxon>Carduoideae</taxon>
        <taxon>Cardueae</taxon>
        <taxon>Centaureinae</taxon>
        <taxon>Centaurea</taxon>
    </lineage>
</organism>
<gene>
    <name evidence="3" type="ORF">OSB04_030858</name>
</gene>
<dbReference type="GO" id="GO:0005524">
    <property type="term" value="F:ATP binding"/>
    <property type="evidence" value="ECO:0007669"/>
    <property type="project" value="UniProtKB-KW"/>
</dbReference>
<keyword evidence="4" id="KW-1185">Reference proteome</keyword>
<dbReference type="Gene3D" id="3.30.420.40">
    <property type="match status" value="2"/>
</dbReference>
<evidence type="ECO:0000313" key="3">
    <source>
        <dbReference type="EMBL" id="KAJ9538125.1"/>
    </source>
</evidence>
<proteinExistence type="predicted"/>
<dbReference type="Gene3D" id="3.30.30.30">
    <property type="match status" value="1"/>
</dbReference>
<name>A0AA38S8F6_9ASTR</name>
<accession>A0AA38S8F6</accession>
<reference evidence="3" key="1">
    <citation type="submission" date="2023-03" db="EMBL/GenBank/DDBJ databases">
        <title>Chromosome-scale reference genome and RAD-based genetic map of yellow starthistle (Centaurea solstitialis) reveal putative structural variation and QTLs associated with invader traits.</title>
        <authorList>
            <person name="Reatini B."/>
            <person name="Cang F.A."/>
            <person name="Jiang Q."/>
            <person name="Mckibben M.T.W."/>
            <person name="Barker M.S."/>
            <person name="Rieseberg L.H."/>
            <person name="Dlugosch K.M."/>
        </authorList>
    </citation>
    <scope>NUCLEOTIDE SEQUENCE</scope>
    <source>
        <strain evidence="3">CAN-66</strain>
        <tissue evidence="3">Leaf</tissue>
    </source>
</reference>
<dbReference type="GO" id="GO:0140662">
    <property type="term" value="F:ATP-dependent protein folding chaperone"/>
    <property type="evidence" value="ECO:0007669"/>
    <property type="project" value="InterPro"/>
</dbReference>
<dbReference type="PANTHER" id="PTHR45639:SF4">
    <property type="entry name" value="HSC70CB, ISOFORM G"/>
    <property type="match status" value="1"/>
</dbReference>
<dbReference type="Proteomes" id="UP001172457">
    <property type="component" value="Chromosome 8"/>
</dbReference>
<dbReference type="PRINTS" id="PR00301">
    <property type="entry name" value="HEATSHOCK70"/>
</dbReference>
<dbReference type="Pfam" id="PF00012">
    <property type="entry name" value="HSP70"/>
    <property type="match status" value="1"/>
</dbReference>
<dbReference type="FunFam" id="3.90.640.10:FF:000004">
    <property type="entry name" value="Heat shock 70 kDa protein 4"/>
    <property type="match status" value="1"/>
</dbReference>
<dbReference type="PANTHER" id="PTHR45639">
    <property type="entry name" value="HSC70CB, ISOFORM G-RELATED"/>
    <property type="match status" value="1"/>
</dbReference>
<dbReference type="InterPro" id="IPR043129">
    <property type="entry name" value="ATPase_NBD"/>
</dbReference>
<protein>
    <submittedName>
        <fullName evidence="3">Uncharacterized protein</fullName>
    </submittedName>
</protein>
<sequence>MSAVGFDFREERCVVAVAKETGIFCIDEEQCFLELDGGVNRTTRPKRSITQIMRLIVGRPFSDPELQKDLKALPFSVTEGHDGFPLIHARHLTRRSFTPIQVMGMVFSNMKGLAEKNLKAAVVDCCIGIPVYFTDHQRRAVLEAAKSAGLNPLRLMHETTATALAYGLYQRDLFEIKPLNVAFVDIGHDSMQVCIAGFKKGEMKILAHSFDRCVGGRDFDEVLFHNFAEQLKSRYEIDVFQDASACFKLRSACDKLREELRSNPEASLYVECFIDQKFVRGFINRYEFGQITNSILDRVRKPVRKALSEANIRVADDYVVEVVGLDSWVIKILKRFFGKEPRGTMNASECVSSGCALQCAILSPNYKVREFQVHEILPFPIALQWKDNVTSFDGSCSGGTEDLQNCIVFPRGNPIPSVEVRTFYMSSKFRFDLQYVDASELQAPAKIISFTVKAAQIFKRSLGDWPFYINNPAIQGGSESWFEFAWMCLSECTGTGFPVPVTIVEPLKGTTKIRSERGLTNEDVYECLTLSNT</sequence>
<dbReference type="GO" id="GO:0005829">
    <property type="term" value="C:cytosol"/>
    <property type="evidence" value="ECO:0007669"/>
    <property type="project" value="TreeGrafter"/>
</dbReference>
<dbReference type="Gene3D" id="3.90.640.10">
    <property type="entry name" value="Actin, Chain A, domain 4"/>
    <property type="match status" value="1"/>
</dbReference>
<dbReference type="InterPro" id="IPR013126">
    <property type="entry name" value="Hsp_70_fam"/>
</dbReference>
<dbReference type="SUPFAM" id="SSF53067">
    <property type="entry name" value="Actin-like ATPase domain"/>
    <property type="match status" value="2"/>
</dbReference>
<keyword evidence="2" id="KW-0067">ATP-binding</keyword>
<dbReference type="InterPro" id="IPR029047">
    <property type="entry name" value="HSP70_peptide-bd_sf"/>
</dbReference>
<dbReference type="FunFam" id="3.30.420.40:FF:000171">
    <property type="entry name" value="Heat shock 70 kDa protein 4"/>
    <property type="match status" value="1"/>
</dbReference>
<dbReference type="GO" id="GO:0005634">
    <property type="term" value="C:nucleus"/>
    <property type="evidence" value="ECO:0007669"/>
    <property type="project" value="TreeGrafter"/>
</dbReference>
<evidence type="ECO:0000256" key="1">
    <source>
        <dbReference type="ARBA" id="ARBA00022741"/>
    </source>
</evidence>
<dbReference type="EMBL" id="JARYMX010000008">
    <property type="protein sequence ID" value="KAJ9538125.1"/>
    <property type="molecule type" value="Genomic_DNA"/>
</dbReference>
<keyword evidence="1" id="KW-0547">Nucleotide-binding</keyword>
<evidence type="ECO:0000256" key="2">
    <source>
        <dbReference type="ARBA" id="ARBA00022840"/>
    </source>
</evidence>
<evidence type="ECO:0000313" key="4">
    <source>
        <dbReference type="Proteomes" id="UP001172457"/>
    </source>
</evidence>